<accession>A0A9P8PIS9</accession>
<dbReference type="AlphaFoldDB" id="A0A9P8PIS9"/>
<reference evidence="2" key="1">
    <citation type="journal article" date="2021" name="Open Biol.">
        <title>Shared evolutionary footprints suggest mitochondrial oxidative damage underlies multiple complex I losses in fungi.</title>
        <authorList>
            <person name="Schikora-Tamarit M.A."/>
            <person name="Marcet-Houben M."/>
            <person name="Nosek J."/>
            <person name="Gabaldon T."/>
        </authorList>
    </citation>
    <scope>NUCLEOTIDE SEQUENCE</scope>
    <source>
        <strain evidence="2">NCAIM Y.01608</strain>
    </source>
</reference>
<keyword evidence="3" id="KW-1185">Reference proteome</keyword>
<evidence type="ECO:0000313" key="3">
    <source>
        <dbReference type="Proteomes" id="UP000788993"/>
    </source>
</evidence>
<dbReference type="Proteomes" id="UP000788993">
    <property type="component" value="Unassembled WGS sequence"/>
</dbReference>
<gene>
    <name evidence="2" type="ORF">OGATHE_002252</name>
</gene>
<sequence>MSRAVGNHFDSSGSTGSPDFLISSRMLRAAGCLTEPPMSDPIPNEEPLRAPMAASPPEDPPLLRNRRLWGFRVRPHIVFTVSEYIIPEDVLVLQIIIAPSRFSSFTIAESSVATSSARPTNPIDVANPFKLMLSLRETTIPWRGPTNSFFCSRKRSCSMASFKASSNLTSVIKLASP</sequence>
<reference evidence="2" key="2">
    <citation type="submission" date="2021-01" db="EMBL/GenBank/DDBJ databases">
        <authorList>
            <person name="Schikora-Tamarit M.A."/>
        </authorList>
    </citation>
    <scope>NUCLEOTIDE SEQUENCE</scope>
    <source>
        <strain evidence="2">NCAIM Y.01608</strain>
    </source>
</reference>
<protein>
    <submittedName>
        <fullName evidence="2">Uncharacterized protein</fullName>
    </submittedName>
</protein>
<evidence type="ECO:0000256" key="1">
    <source>
        <dbReference type="SAM" id="MobiDB-lite"/>
    </source>
</evidence>
<feature type="region of interest" description="Disordered" evidence="1">
    <location>
        <begin position="36"/>
        <end position="57"/>
    </location>
</feature>
<evidence type="ECO:0000313" key="2">
    <source>
        <dbReference type="EMBL" id="KAH3672607.1"/>
    </source>
</evidence>
<comment type="caution">
    <text evidence="2">The sequence shown here is derived from an EMBL/GenBank/DDBJ whole genome shotgun (WGS) entry which is preliminary data.</text>
</comment>
<name>A0A9P8PIS9_9ASCO</name>
<organism evidence="2 3">
    <name type="scientific">Ogataea polymorpha</name>
    <dbReference type="NCBI Taxonomy" id="460523"/>
    <lineage>
        <taxon>Eukaryota</taxon>
        <taxon>Fungi</taxon>
        <taxon>Dikarya</taxon>
        <taxon>Ascomycota</taxon>
        <taxon>Saccharomycotina</taxon>
        <taxon>Pichiomycetes</taxon>
        <taxon>Pichiales</taxon>
        <taxon>Pichiaceae</taxon>
        <taxon>Ogataea</taxon>
    </lineage>
</organism>
<dbReference type="EMBL" id="JAEUBD010000753">
    <property type="protein sequence ID" value="KAH3672607.1"/>
    <property type="molecule type" value="Genomic_DNA"/>
</dbReference>
<proteinExistence type="predicted"/>